<evidence type="ECO:0000313" key="3">
    <source>
        <dbReference type="Proteomes" id="UP000198211"/>
    </source>
</evidence>
<evidence type="ECO:0000313" key="2">
    <source>
        <dbReference type="EMBL" id="OWY90292.1"/>
    </source>
</evidence>
<proteinExistence type="predicted"/>
<accession>A0A225UB84</accession>
<dbReference type="Pfam" id="PF14214">
    <property type="entry name" value="Helitron_like_N"/>
    <property type="match status" value="1"/>
</dbReference>
<evidence type="ECO:0000259" key="1">
    <source>
        <dbReference type="Pfam" id="PF14214"/>
    </source>
</evidence>
<reference evidence="3" key="1">
    <citation type="submission" date="2017-03" db="EMBL/GenBank/DDBJ databases">
        <title>Phytopthora megakarya and P. palmivora, two closely related causual agents of cacao black pod achieved similar genome size and gene model numbers by different mechanisms.</title>
        <authorList>
            <person name="Ali S."/>
            <person name="Shao J."/>
            <person name="Larry D.J."/>
            <person name="Kronmiller B."/>
            <person name="Shen D."/>
            <person name="Strem M.D."/>
            <person name="Melnick R.L."/>
            <person name="Guiltinan M.J."/>
            <person name="Tyler B.M."/>
            <person name="Meinhardt L.W."/>
            <person name="Bailey B.A."/>
        </authorList>
    </citation>
    <scope>NUCLEOTIDE SEQUENCE [LARGE SCALE GENOMIC DNA]</scope>
    <source>
        <strain evidence="3">zdho120</strain>
    </source>
</reference>
<keyword evidence="2" id="KW-0067">ATP-binding</keyword>
<gene>
    <name evidence="2" type="ORF">PHMEG_00041646</name>
</gene>
<protein>
    <submittedName>
        <fullName evidence="2">Helitron helicase</fullName>
    </submittedName>
</protein>
<comment type="caution">
    <text evidence="2">The sequence shown here is derived from an EMBL/GenBank/DDBJ whole genome shotgun (WGS) entry which is preliminary data.</text>
</comment>
<dbReference type="Proteomes" id="UP000198211">
    <property type="component" value="Unassembled WGS sequence"/>
</dbReference>
<name>A0A225UB84_9STRA</name>
<keyword evidence="2" id="KW-0347">Helicase</keyword>
<keyword evidence="2" id="KW-0378">Hydrolase</keyword>
<dbReference type="InterPro" id="IPR025476">
    <property type="entry name" value="Helitron_helicase-like"/>
</dbReference>
<dbReference type="STRING" id="4795.A0A225UB84"/>
<feature type="domain" description="Helitron helicase-like" evidence="1">
    <location>
        <begin position="1"/>
        <end position="31"/>
    </location>
</feature>
<keyword evidence="2" id="KW-0547">Nucleotide-binding</keyword>
<feature type="non-terminal residue" evidence="2">
    <location>
        <position position="141"/>
    </location>
</feature>
<keyword evidence="3" id="KW-1185">Reference proteome</keyword>
<dbReference type="AlphaFoldDB" id="A0A225UB84"/>
<dbReference type="EMBL" id="NBNE01023359">
    <property type="protein sequence ID" value="OWY90292.1"/>
    <property type="molecule type" value="Genomic_DNA"/>
</dbReference>
<sequence length="141" mass="15716">MYQRFMDAMAIVRELGAPNLFITYTCNPKSNGSRPSRYRGEGLHAKVDLKAITKDLDESVPGIQAARIHVVEYQKRGLPHALILLILRPEDKPLTAEAVNRLVSAELPDKEKHPRLYETVVTCMLLGPCGDANSNCPCMKN</sequence>
<dbReference type="GO" id="GO:0004386">
    <property type="term" value="F:helicase activity"/>
    <property type="evidence" value="ECO:0007669"/>
    <property type="project" value="UniProtKB-KW"/>
</dbReference>
<organism evidence="2 3">
    <name type="scientific">Phytophthora megakarya</name>
    <dbReference type="NCBI Taxonomy" id="4795"/>
    <lineage>
        <taxon>Eukaryota</taxon>
        <taxon>Sar</taxon>
        <taxon>Stramenopiles</taxon>
        <taxon>Oomycota</taxon>
        <taxon>Peronosporomycetes</taxon>
        <taxon>Peronosporales</taxon>
        <taxon>Peronosporaceae</taxon>
        <taxon>Phytophthora</taxon>
    </lineage>
</organism>
<dbReference type="OrthoDB" id="120387at2759"/>